<dbReference type="PANTHER" id="PTHR11373">
    <property type="entry name" value="DEOXYNUCLEOSIDE TRIPHOSPHATE TRIPHOSPHOHYDROLASE"/>
    <property type="match status" value="1"/>
</dbReference>
<dbReference type="Gene3D" id="1.10.3210.10">
    <property type="entry name" value="Hypothetical protein af1432"/>
    <property type="match status" value="1"/>
</dbReference>
<proteinExistence type="predicted"/>
<sequence length="421" mass="48577">MLSDNKKDQLYKVFTDPIHGFVHVPKGQTLRLLDHPYVQRLRRIRQLGLAYTVFPGAEHSRFSHALGAVGLMLKMLTTLRDKNTTINNQEVEGVLAAILLHDIGHGPFSHTLEHTLISDFNHEMMTLALMKQLNAEFDGGLETAIQIFTDQHPKAFLHQLISSQLDADRLDYIKRDSFYTGVLEGSIGIDRIIKTLRVHNGSIVMEKKGIYAVENYIMARRFMYMQVYLHKTVLCADMLIRSVFRRATDLVEEGYQLAFPSPAIRYFLEKKPSAKKGISRELLQHYVMLDDADVLMCLKFWQYEKDPILADLCSRFLNRRFFRATPLIHKPSPEDKHRYRLATSRVLRAKRLPFDEKSAGYYFGTTETRNEAYRFERSGIYIMEQPGVAVEFSKAADARHIEALSTPIVKHYAIHLKELNS</sequence>
<dbReference type="OrthoDB" id="9803619at2"/>
<dbReference type="CDD" id="cd00077">
    <property type="entry name" value="HDc"/>
    <property type="match status" value="1"/>
</dbReference>
<reference evidence="2 3" key="1">
    <citation type="submission" date="2018-03" db="EMBL/GenBank/DDBJ databases">
        <title>Phenotypic and genomic properties of Cyclonatronum proteinivorum gen. nov., sp. nov., a haloalkaliphilic bacteroidete from soda lakes possessing Na+-translocating rhodopsin.</title>
        <authorList>
            <person name="Toshchakov S.V."/>
            <person name="Korzhenkov A."/>
            <person name="Samarov N.I."/>
            <person name="Kublanov I.V."/>
            <person name="Muntyan M.S."/>
            <person name="Sorokin D.Y."/>
        </authorList>
    </citation>
    <scope>NUCLEOTIDE SEQUENCE [LARGE SCALE GENOMIC DNA]</scope>
    <source>
        <strain evidence="2 3">Omega</strain>
    </source>
</reference>
<dbReference type="GO" id="GO:0006203">
    <property type="term" value="P:dGTP catabolic process"/>
    <property type="evidence" value="ECO:0007669"/>
    <property type="project" value="TreeGrafter"/>
</dbReference>
<dbReference type="GO" id="GO:0008832">
    <property type="term" value="F:dGTPase activity"/>
    <property type="evidence" value="ECO:0007669"/>
    <property type="project" value="TreeGrafter"/>
</dbReference>
<dbReference type="Pfam" id="PF19276">
    <property type="entry name" value="HD_assoc_2"/>
    <property type="match status" value="1"/>
</dbReference>
<evidence type="ECO:0000259" key="1">
    <source>
        <dbReference type="SMART" id="SM00471"/>
    </source>
</evidence>
<feature type="domain" description="HD/PDEase" evidence="1">
    <location>
        <begin position="57"/>
        <end position="182"/>
    </location>
</feature>
<evidence type="ECO:0000313" key="2">
    <source>
        <dbReference type="EMBL" id="AXJ01278.1"/>
    </source>
</evidence>
<accession>A0A345ULC6</accession>
<dbReference type="EMBL" id="CP027806">
    <property type="protein sequence ID" value="AXJ01278.1"/>
    <property type="molecule type" value="Genomic_DNA"/>
</dbReference>
<gene>
    <name evidence="2" type="ORF">CYPRO_2028</name>
</gene>
<organism evidence="2 3">
    <name type="scientific">Cyclonatronum proteinivorum</name>
    <dbReference type="NCBI Taxonomy" id="1457365"/>
    <lineage>
        <taxon>Bacteria</taxon>
        <taxon>Pseudomonadati</taxon>
        <taxon>Balneolota</taxon>
        <taxon>Balneolia</taxon>
        <taxon>Balneolales</taxon>
        <taxon>Cyclonatronaceae</taxon>
        <taxon>Cyclonatronum</taxon>
    </lineage>
</organism>
<dbReference type="Proteomes" id="UP000254808">
    <property type="component" value="Chromosome"/>
</dbReference>
<dbReference type="AlphaFoldDB" id="A0A345ULC6"/>
<evidence type="ECO:0000313" key="3">
    <source>
        <dbReference type="Proteomes" id="UP000254808"/>
    </source>
</evidence>
<dbReference type="SMART" id="SM00471">
    <property type="entry name" value="HDc"/>
    <property type="match status" value="1"/>
</dbReference>
<dbReference type="InterPro" id="IPR050135">
    <property type="entry name" value="dGTPase-like"/>
</dbReference>
<dbReference type="Pfam" id="PF01966">
    <property type="entry name" value="HD"/>
    <property type="match status" value="1"/>
</dbReference>
<dbReference type="RefSeq" id="WP_114984486.1">
    <property type="nucleotide sequence ID" value="NZ_CP027806.1"/>
</dbReference>
<protein>
    <recommendedName>
        <fullName evidence="1">HD/PDEase domain-containing protein</fullName>
    </recommendedName>
</protein>
<dbReference type="SUPFAM" id="SSF109604">
    <property type="entry name" value="HD-domain/PDEase-like"/>
    <property type="match status" value="1"/>
</dbReference>
<dbReference type="KEGG" id="cprv:CYPRO_2028"/>
<dbReference type="InterPro" id="IPR003607">
    <property type="entry name" value="HD/PDEase_dom"/>
</dbReference>
<keyword evidence="3" id="KW-1185">Reference proteome</keyword>
<name>A0A345ULC6_9BACT</name>
<dbReference type="InterPro" id="IPR006674">
    <property type="entry name" value="HD_domain"/>
</dbReference>
<dbReference type="InterPro" id="IPR045509">
    <property type="entry name" value="HD_assoc_2"/>
</dbReference>
<dbReference type="PANTHER" id="PTHR11373:SF4">
    <property type="entry name" value="DEOXYNUCLEOSIDE TRIPHOSPHATE TRIPHOSPHOHYDROLASE SAMHD1"/>
    <property type="match status" value="1"/>
</dbReference>